<organism evidence="1 2">
    <name type="scientific">Deinococcus psychrotolerans</name>
    <dbReference type="NCBI Taxonomy" id="2489213"/>
    <lineage>
        <taxon>Bacteria</taxon>
        <taxon>Thermotogati</taxon>
        <taxon>Deinococcota</taxon>
        <taxon>Deinococci</taxon>
        <taxon>Deinococcales</taxon>
        <taxon>Deinococcaceae</taxon>
        <taxon>Deinococcus</taxon>
    </lineage>
</organism>
<keyword evidence="2" id="KW-1185">Reference proteome</keyword>
<keyword evidence="1" id="KW-0614">Plasmid</keyword>
<accession>A0A3G8YJ13</accession>
<proteinExistence type="predicted"/>
<sequence length="136" mass="15302">MTFEIVKALQEHRAALLHQVETRLQNDTERRIAAPLDQDQPISEALEISKQLGQRVSQSRWPEPAQVALSQQTGHCGSCSRWAVYPDPADHMGMCAADRRAHGWWDGAPSESVETQATLCCRVEKGRGWRPRKTVT</sequence>
<gene>
    <name evidence="1" type="ORF">EHF33_20335</name>
</gene>
<dbReference type="Proteomes" id="UP000276417">
    <property type="component" value="Plasmid unnamed3"/>
</dbReference>
<dbReference type="OrthoDB" id="69777at2"/>
<dbReference type="EMBL" id="CP034187">
    <property type="protein sequence ID" value="AZI45258.1"/>
    <property type="molecule type" value="Genomic_DNA"/>
</dbReference>
<reference evidence="1 2" key="1">
    <citation type="submission" date="2018-11" db="EMBL/GenBank/DDBJ databases">
        <title>Deinococcus shelandsis sp. nov., isolated from South Shetland Islands soil of Antarctica.</title>
        <authorList>
            <person name="Tian J."/>
        </authorList>
    </citation>
    <scope>NUCLEOTIDE SEQUENCE [LARGE SCALE GENOMIC DNA]</scope>
    <source>
        <strain evidence="1 2">S14-83T</strain>
        <plasmid evidence="1 2">unnamed3</plasmid>
    </source>
</reference>
<protein>
    <submittedName>
        <fullName evidence="1">Uncharacterized protein</fullName>
    </submittedName>
</protein>
<geneLocation type="plasmid" evidence="1 2">
    <name>unnamed3</name>
</geneLocation>
<name>A0A3G8YJ13_9DEIO</name>
<evidence type="ECO:0000313" key="1">
    <source>
        <dbReference type="EMBL" id="AZI45258.1"/>
    </source>
</evidence>
<dbReference type="RefSeq" id="WP_124875686.1">
    <property type="nucleotide sequence ID" value="NZ_CP034187.1"/>
</dbReference>
<evidence type="ECO:0000313" key="2">
    <source>
        <dbReference type="Proteomes" id="UP000276417"/>
    </source>
</evidence>
<dbReference type="KEGG" id="dph:EHF33_20335"/>
<dbReference type="AlphaFoldDB" id="A0A3G8YJ13"/>